<evidence type="ECO:0000313" key="2">
    <source>
        <dbReference type="Proteomes" id="UP000004968"/>
    </source>
</evidence>
<organism evidence="1 2">
    <name type="scientific">Hungatella hathewayi DSM 13479</name>
    <dbReference type="NCBI Taxonomy" id="566550"/>
    <lineage>
        <taxon>Bacteria</taxon>
        <taxon>Bacillati</taxon>
        <taxon>Bacillota</taxon>
        <taxon>Clostridia</taxon>
        <taxon>Lachnospirales</taxon>
        <taxon>Lachnospiraceae</taxon>
        <taxon>Hungatella</taxon>
    </lineage>
</organism>
<dbReference type="Proteomes" id="UP000004968">
    <property type="component" value="Unassembled WGS sequence"/>
</dbReference>
<dbReference type="AlphaFoldDB" id="D3AU88"/>
<accession>D3AU88</accession>
<dbReference type="GeneID" id="93150400"/>
<reference evidence="1 2" key="1">
    <citation type="submission" date="2010-01" db="EMBL/GenBank/DDBJ databases">
        <authorList>
            <person name="Weinstock G."/>
            <person name="Sodergren E."/>
            <person name="Clifton S."/>
            <person name="Fulton L."/>
            <person name="Fulton B."/>
            <person name="Courtney L."/>
            <person name="Fronick C."/>
            <person name="Harrison M."/>
            <person name="Strong C."/>
            <person name="Farmer C."/>
            <person name="Delahaunty K."/>
            <person name="Markovic C."/>
            <person name="Hall O."/>
            <person name="Minx P."/>
            <person name="Tomlinson C."/>
            <person name="Mitreva M."/>
            <person name="Nelson J."/>
            <person name="Hou S."/>
            <person name="Wollam A."/>
            <person name="Pepin K.H."/>
            <person name="Johnson M."/>
            <person name="Bhonagiri V."/>
            <person name="Nash W.E."/>
            <person name="Warren W."/>
            <person name="Chinwalla A."/>
            <person name="Mardis E.R."/>
            <person name="Wilson R.K."/>
        </authorList>
    </citation>
    <scope>NUCLEOTIDE SEQUENCE [LARGE SCALE GENOMIC DNA]</scope>
    <source>
        <strain evidence="1 2">DSM 13479</strain>
    </source>
</reference>
<dbReference type="RefSeq" id="WP_006777598.1">
    <property type="nucleotide sequence ID" value="NZ_GG668041.1"/>
</dbReference>
<proteinExistence type="predicted"/>
<name>D3AU88_9FIRM</name>
<sequence length="45" mass="4850">MQIVFIGIGFLITLSAVVSIALAVTAKKSDERLRAICTSLEEKGR</sequence>
<evidence type="ECO:0000313" key="1">
    <source>
        <dbReference type="EMBL" id="EFC94618.1"/>
    </source>
</evidence>
<comment type="caution">
    <text evidence="1">The sequence shown here is derived from an EMBL/GenBank/DDBJ whole genome shotgun (WGS) entry which is preliminary data.</text>
</comment>
<protein>
    <submittedName>
        <fullName evidence="1">Uncharacterized protein</fullName>
    </submittedName>
</protein>
<dbReference type="EMBL" id="ACIO01001015">
    <property type="protein sequence ID" value="EFC94618.1"/>
    <property type="molecule type" value="Genomic_DNA"/>
</dbReference>
<dbReference type="HOGENOM" id="CLU_3200754_0_0_9"/>
<gene>
    <name evidence="1" type="ORF">CLOSTHATH_07202</name>
</gene>